<organism evidence="1 2">
    <name type="scientific">Romanomermis culicivorax</name>
    <name type="common">Nematode worm</name>
    <dbReference type="NCBI Taxonomy" id="13658"/>
    <lineage>
        <taxon>Eukaryota</taxon>
        <taxon>Metazoa</taxon>
        <taxon>Ecdysozoa</taxon>
        <taxon>Nematoda</taxon>
        <taxon>Enoplea</taxon>
        <taxon>Dorylaimia</taxon>
        <taxon>Mermithida</taxon>
        <taxon>Mermithoidea</taxon>
        <taxon>Mermithidae</taxon>
        <taxon>Romanomermis</taxon>
    </lineage>
</organism>
<evidence type="ECO:0000313" key="1">
    <source>
        <dbReference type="Proteomes" id="UP000887565"/>
    </source>
</evidence>
<name>A0A915JI93_ROMCU</name>
<dbReference type="Proteomes" id="UP000887565">
    <property type="component" value="Unplaced"/>
</dbReference>
<reference evidence="2" key="1">
    <citation type="submission" date="2022-11" db="UniProtKB">
        <authorList>
            <consortium name="WormBaseParasite"/>
        </authorList>
    </citation>
    <scope>IDENTIFICATION</scope>
</reference>
<keyword evidence="1" id="KW-1185">Reference proteome</keyword>
<dbReference type="AlphaFoldDB" id="A0A915JI93"/>
<dbReference type="WBParaSite" id="nRc.2.0.1.t25860-RA">
    <property type="protein sequence ID" value="nRc.2.0.1.t25860-RA"/>
    <property type="gene ID" value="nRc.2.0.1.g25860"/>
</dbReference>
<accession>A0A915JI93</accession>
<sequence>MAKHRLGHAEPSVNCQVATAAADCNLTDHKPATLHKSFPCDMDQQKLDFTLNKMTTKTYVTAA</sequence>
<protein>
    <submittedName>
        <fullName evidence="2">Uncharacterized protein</fullName>
    </submittedName>
</protein>
<proteinExistence type="predicted"/>
<evidence type="ECO:0000313" key="2">
    <source>
        <dbReference type="WBParaSite" id="nRc.2.0.1.t25860-RA"/>
    </source>
</evidence>